<dbReference type="AlphaFoldDB" id="A0A251S988"/>
<accession>A0A251S988</accession>
<reference evidence="1 3" key="1">
    <citation type="journal article" date="2017" name="Nature">
        <title>The sunflower genome provides insights into oil metabolism, flowering and Asterid evolution.</title>
        <authorList>
            <person name="Badouin H."/>
            <person name="Gouzy J."/>
            <person name="Grassa C.J."/>
            <person name="Murat F."/>
            <person name="Staton S.E."/>
            <person name="Cottret L."/>
            <person name="Lelandais-Briere C."/>
            <person name="Owens G.L."/>
            <person name="Carrere S."/>
            <person name="Mayjonade B."/>
            <person name="Legrand L."/>
            <person name="Gill N."/>
            <person name="Kane N.C."/>
            <person name="Bowers J.E."/>
            <person name="Hubner S."/>
            <person name="Bellec A."/>
            <person name="Berard A."/>
            <person name="Berges H."/>
            <person name="Blanchet N."/>
            <person name="Boniface M.C."/>
            <person name="Brunel D."/>
            <person name="Catrice O."/>
            <person name="Chaidir N."/>
            <person name="Claudel C."/>
            <person name="Donnadieu C."/>
            <person name="Faraut T."/>
            <person name="Fievet G."/>
            <person name="Helmstetter N."/>
            <person name="King M."/>
            <person name="Knapp S.J."/>
            <person name="Lai Z."/>
            <person name="Le Paslier M.C."/>
            <person name="Lippi Y."/>
            <person name="Lorenzon L."/>
            <person name="Mandel J.R."/>
            <person name="Marage G."/>
            <person name="Marchand G."/>
            <person name="Marquand E."/>
            <person name="Bret-Mestries E."/>
            <person name="Morien E."/>
            <person name="Nambeesan S."/>
            <person name="Nguyen T."/>
            <person name="Pegot-Espagnet P."/>
            <person name="Pouilly N."/>
            <person name="Raftis F."/>
            <person name="Sallet E."/>
            <person name="Schiex T."/>
            <person name="Thomas J."/>
            <person name="Vandecasteele C."/>
            <person name="Vares D."/>
            <person name="Vear F."/>
            <person name="Vautrin S."/>
            <person name="Crespi M."/>
            <person name="Mangin B."/>
            <person name="Burke J.M."/>
            <person name="Salse J."/>
            <person name="Munos S."/>
            <person name="Vincourt P."/>
            <person name="Rieseberg L.H."/>
            <person name="Langlade N.B."/>
        </authorList>
    </citation>
    <scope>NUCLEOTIDE SEQUENCE [LARGE SCALE GENOMIC DNA]</scope>
    <source>
        <strain evidence="3">cv. SF193</strain>
        <tissue evidence="1">Leaves</tissue>
    </source>
</reference>
<dbReference type="PANTHER" id="PTHR33879:SF20">
    <property type="entry name" value="HSP20-LIKE CHAPERONE"/>
    <property type="match status" value="1"/>
</dbReference>
<dbReference type="OrthoDB" id="1922291at2759"/>
<dbReference type="CDD" id="cd06464">
    <property type="entry name" value="ACD_sHsps-like"/>
    <property type="match status" value="1"/>
</dbReference>
<dbReference type="PANTHER" id="PTHR33879">
    <property type="entry name" value="17.6 KDA CLASS II HEAT SHOCK PROTEIN-RELATED"/>
    <property type="match status" value="1"/>
</dbReference>
<sequence length="142" mass="15653">MKVHPAPNRRNITVRYDNAAVINRRQKKLRRLPHIFTKVLELPFYSDADVSVHETSDSLKFVIGTDDDVIGGEIGARAIEICSGVTKVVVGEPVDEVEVDVWRFRLPDCTVPELATASFSDGELVVVVPKDGDLDGDLLVVV</sequence>
<gene>
    <name evidence="2" type="ORF">HannXRQ_Chr15g0466821</name>
    <name evidence="1" type="ORF">HanXRQr2_Chr15g0674821</name>
</gene>
<dbReference type="EMBL" id="CM007904">
    <property type="protein sequence ID" value="OTF93950.1"/>
    <property type="molecule type" value="Genomic_DNA"/>
</dbReference>
<dbReference type="Gramene" id="mRNA:HanXRQr2_Chr15g0674821">
    <property type="protein sequence ID" value="CDS:HanXRQr2_Chr15g0674821.1"/>
    <property type="gene ID" value="HanXRQr2_Chr15g0674821"/>
</dbReference>
<dbReference type="OMA" id="MNPRTTR"/>
<reference evidence="2" key="2">
    <citation type="submission" date="2017-02" db="EMBL/GenBank/DDBJ databases">
        <title>Sunflower complete genome.</title>
        <authorList>
            <person name="Langlade N."/>
            <person name="Munos S."/>
        </authorList>
    </citation>
    <scope>NUCLEOTIDE SEQUENCE [LARGE SCALE GENOMIC DNA]</scope>
    <source>
        <tissue evidence="2">Leaves</tissue>
    </source>
</reference>
<evidence type="ECO:0008006" key="4">
    <source>
        <dbReference type="Google" id="ProtNLM"/>
    </source>
</evidence>
<name>A0A251S988_HELAN</name>
<reference evidence="1" key="3">
    <citation type="submission" date="2020-06" db="EMBL/GenBank/DDBJ databases">
        <title>Helianthus annuus Genome sequencing and assembly Release 2.</title>
        <authorList>
            <person name="Gouzy J."/>
            <person name="Langlade N."/>
            <person name="Munos S."/>
        </authorList>
    </citation>
    <scope>NUCLEOTIDE SEQUENCE</scope>
    <source>
        <tissue evidence="1">Leaves</tissue>
    </source>
</reference>
<dbReference type="InParanoid" id="A0A251S988"/>
<dbReference type="EMBL" id="MNCJ02000330">
    <property type="protein sequence ID" value="KAF5762964.1"/>
    <property type="molecule type" value="Genomic_DNA"/>
</dbReference>
<evidence type="ECO:0000313" key="2">
    <source>
        <dbReference type="EMBL" id="OTF93950.1"/>
    </source>
</evidence>
<dbReference type="Proteomes" id="UP000215914">
    <property type="component" value="Chromosome 15"/>
</dbReference>
<protein>
    <recommendedName>
        <fullName evidence="4">HSP20-like chaperone</fullName>
    </recommendedName>
</protein>
<keyword evidence="3" id="KW-1185">Reference proteome</keyword>
<proteinExistence type="predicted"/>
<evidence type="ECO:0000313" key="1">
    <source>
        <dbReference type="EMBL" id="KAF5762964.1"/>
    </source>
</evidence>
<organism evidence="2 3">
    <name type="scientific">Helianthus annuus</name>
    <name type="common">Common sunflower</name>
    <dbReference type="NCBI Taxonomy" id="4232"/>
    <lineage>
        <taxon>Eukaryota</taxon>
        <taxon>Viridiplantae</taxon>
        <taxon>Streptophyta</taxon>
        <taxon>Embryophyta</taxon>
        <taxon>Tracheophyta</taxon>
        <taxon>Spermatophyta</taxon>
        <taxon>Magnoliopsida</taxon>
        <taxon>eudicotyledons</taxon>
        <taxon>Gunneridae</taxon>
        <taxon>Pentapetalae</taxon>
        <taxon>asterids</taxon>
        <taxon>campanulids</taxon>
        <taxon>Asterales</taxon>
        <taxon>Asteraceae</taxon>
        <taxon>Asteroideae</taxon>
        <taxon>Heliantheae alliance</taxon>
        <taxon>Heliantheae</taxon>
        <taxon>Helianthus</taxon>
    </lineage>
</organism>
<evidence type="ECO:0000313" key="3">
    <source>
        <dbReference type="Proteomes" id="UP000215914"/>
    </source>
</evidence>